<dbReference type="EMBL" id="VMHL01000001">
    <property type="protein sequence ID" value="TSJ92078.1"/>
    <property type="molecule type" value="Genomic_DNA"/>
</dbReference>
<evidence type="ECO:0000313" key="1">
    <source>
        <dbReference type="EMBL" id="TSJ92078.1"/>
    </source>
</evidence>
<dbReference type="AlphaFoldDB" id="A0A556RT82"/>
<proteinExistence type="predicted"/>
<dbReference type="RefSeq" id="WP_144188020.1">
    <property type="nucleotide sequence ID" value="NZ_VMHL01000001.1"/>
</dbReference>
<reference evidence="1 2" key="1">
    <citation type="submission" date="2019-07" db="EMBL/GenBank/DDBJ databases">
        <title>Gilliamella genomes.</title>
        <authorList>
            <person name="Zheng H."/>
        </authorList>
    </citation>
    <scope>NUCLEOTIDE SEQUENCE [LARGE SCALE GENOMIC DNA]</scope>
    <source>
        <strain evidence="1 2">W8131</strain>
    </source>
</reference>
<sequence>MMPPFEVNCVILFAVSLSQLAHPEMLSFLFNCRFRWINFLKLFGCTIIIVRSAVAGTIKDTLLATGTAIVFENIDSNNIDKPN</sequence>
<dbReference type="Proteomes" id="UP000319138">
    <property type="component" value="Unassembled WGS sequence"/>
</dbReference>
<evidence type="ECO:0000313" key="2">
    <source>
        <dbReference type="Proteomes" id="UP000319138"/>
    </source>
</evidence>
<protein>
    <submittedName>
        <fullName evidence="1">Uncharacterized protein</fullName>
    </submittedName>
</protein>
<accession>A0A556RT82</accession>
<gene>
    <name evidence="1" type="ORF">FPQ14_02155</name>
</gene>
<organism evidence="1 2">
    <name type="scientific">Gilliamella apicola</name>
    <dbReference type="NCBI Taxonomy" id="1196095"/>
    <lineage>
        <taxon>Bacteria</taxon>
        <taxon>Pseudomonadati</taxon>
        <taxon>Pseudomonadota</taxon>
        <taxon>Gammaproteobacteria</taxon>
        <taxon>Orbales</taxon>
        <taxon>Orbaceae</taxon>
        <taxon>Gilliamella</taxon>
    </lineage>
</organism>
<name>A0A556RT82_9GAMM</name>
<comment type="caution">
    <text evidence="1">The sequence shown here is derived from an EMBL/GenBank/DDBJ whole genome shotgun (WGS) entry which is preliminary data.</text>
</comment>